<organism evidence="2 3">
    <name type="scientific">Meloidogyne graminicola</name>
    <dbReference type="NCBI Taxonomy" id="189291"/>
    <lineage>
        <taxon>Eukaryota</taxon>
        <taxon>Metazoa</taxon>
        <taxon>Ecdysozoa</taxon>
        <taxon>Nematoda</taxon>
        <taxon>Chromadorea</taxon>
        <taxon>Rhabditida</taxon>
        <taxon>Tylenchina</taxon>
        <taxon>Tylenchomorpha</taxon>
        <taxon>Tylenchoidea</taxon>
        <taxon>Meloidogynidae</taxon>
        <taxon>Meloidogyninae</taxon>
        <taxon>Meloidogyne</taxon>
    </lineage>
</organism>
<gene>
    <name evidence="2" type="ORF">Mgra_00003438</name>
</gene>
<sequence>MVARSKAKGKSMLNKPNKNPVSASTMFKLRALAKKNLEEKEGTLSNKRKRLEEIVGRVEEKMFGERKDGEGTSKE</sequence>
<name>A0A8S9ZV59_9BILA</name>
<protein>
    <submittedName>
        <fullName evidence="2">Uncharacterized protein</fullName>
    </submittedName>
</protein>
<proteinExistence type="predicted"/>
<dbReference type="Proteomes" id="UP000605970">
    <property type="component" value="Unassembled WGS sequence"/>
</dbReference>
<dbReference type="AlphaFoldDB" id="A0A8S9ZV59"/>
<comment type="caution">
    <text evidence="2">The sequence shown here is derived from an EMBL/GenBank/DDBJ whole genome shotgun (WGS) entry which is preliminary data.</text>
</comment>
<evidence type="ECO:0000256" key="1">
    <source>
        <dbReference type="SAM" id="MobiDB-lite"/>
    </source>
</evidence>
<dbReference type="EMBL" id="JABEBT010000023">
    <property type="protein sequence ID" value="KAF7637047.1"/>
    <property type="molecule type" value="Genomic_DNA"/>
</dbReference>
<feature type="region of interest" description="Disordered" evidence="1">
    <location>
        <begin position="1"/>
        <end position="24"/>
    </location>
</feature>
<reference evidence="2" key="1">
    <citation type="journal article" date="2020" name="Ecol. Evol.">
        <title>Genome structure and content of the rice root-knot nematode (Meloidogyne graminicola).</title>
        <authorList>
            <person name="Phan N.T."/>
            <person name="Danchin E.G.J."/>
            <person name="Klopp C."/>
            <person name="Perfus-Barbeoch L."/>
            <person name="Kozlowski D.K."/>
            <person name="Koutsovoulos G.D."/>
            <person name="Lopez-Roques C."/>
            <person name="Bouchez O."/>
            <person name="Zahm M."/>
            <person name="Besnard G."/>
            <person name="Bellafiore S."/>
        </authorList>
    </citation>
    <scope>NUCLEOTIDE SEQUENCE</scope>
    <source>
        <strain evidence="2">VN-18</strain>
    </source>
</reference>
<keyword evidence="3" id="KW-1185">Reference proteome</keyword>
<evidence type="ECO:0000313" key="3">
    <source>
        <dbReference type="Proteomes" id="UP000605970"/>
    </source>
</evidence>
<accession>A0A8S9ZV59</accession>
<feature type="compositionally biased region" description="Polar residues" evidence="1">
    <location>
        <begin position="14"/>
        <end position="24"/>
    </location>
</feature>
<evidence type="ECO:0000313" key="2">
    <source>
        <dbReference type="EMBL" id="KAF7637047.1"/>
    </source>
</evidence>